<gene>
    <name evidence="1" type="ORF">H8A87_13650</name>
</gene>
<sequence>MRNIFYKSIINPAVDYPLTTLEKQFKDLIIDASRNLIKMGSPEISSHFNINDNYVYNKFISWCHDNNEYTDWRLGVSLVKYFHSMMLTTKIKIIEELILLSCSQWTYMNKSKKTTIVIIYGGINEKLFCAEKSTQADKFRDIFYIKIDKDNYPVEKNDFFFWELEDDDDIPKLPGVRI</sequence>
<evidence type="ECO:0000313" key="2">
    <source>
        <dbReference type="Proteomes" id="UP000696184"/>
    </source>
</evidence>
<proteinExistence type="predicted"/>
<name>A0ABS0U777_9GAMM</name>
<organism evidence="1 2">
    <name type="scientific">Xenorhabdus lircayensis</name>
    <dbReference type="NCBI Taxonomy" id="2763499"/>
    <lineage>
        <taxon>Bacteria</taxon>
        <taxon>Pseudomonadati</taxon>
        <taxon>Pseudomonadota</taxon>
        <taxon>Gammaproteobacteria</taxon>
        <taxon>Enterobacterales</taxon>
        <taxon>Morganellaceae</taxon>
        <taxon>Xenorhabdus</taxon>
    </lineage>
</organism>
<evidence type="ECO:0000313" key="1">
    <source>
        <dbReference type="EMBL" id="MBI6549732.1"/>
    </source>
</evidence>
<dbReference type="Proteomes" id="UP000696184">
    <property type="component" value="Unassembled WGS sequence"/>
</dbReference>
<dbReference type="RefSeq" id="WP_198690502.1">
    <property type="nucleotide sequence ID" value="NZ_CAWPUD010000044.1"/>
</dbReference>
<keyword evidence="2" id="KW-1185">Reference proteome</keyword>
<accession>A0ABS0U777</accession>
<reference evidence="1 2" key="1">
    <citation type="submission" date="2020-08" db="EMBL/GenBank/DDBJ databases">
        <title>Description of Xenorhabdus lircayensis sp. nov., the symbiotic bacterium associated with the entomopathogenic nematode Steirnernema unicornum.</title>
        <authorList>
            <person name="Castaneda-Alvarez C."/>
            <person name="Prodan S."/>
            <person name="Zamorano A."/>
            <person name="San-Blas E."/>
            <person name="Aballay E."/>
        </authorList>
    </citation>
    <scope>NUCLEOTIDE SEQUENCE [LARGE SCALE GENOMIC DNA]</scope>
    <source>
        <strain evidence="1 2">VLS</strain>
    </source>
</reference>
<dbReference type="EMBL" id="JACOII010000045">
    <property type="protein sequence ID" value="MBI6549732.1"/>
    <property type="molecule type" value="Genomic_DNA"/>
</dbReference>
<comment type="caution">
    <text evidence="1">The sequence shown here is derived from an EMBL/GenBank/DDBJ whole genome shotgun (WGS) entry which is preliminary data.</text>
</comment>
<protein>
    <submittedName>
        <fullName evidence="1">Uncharacterized protein</fullName>
    </submittedName>
</protein>